<dbReference type="InterPro" id="IPR022198">
    <property type="entry name" value="DUF3723"/>
</dbReference>
<name>A0A2D3UTM7_9PEZI</name>
<evidence type="ECO:0000313" key="1">
    <source>
        <dbReference type="EMBL" id="CZT20882.1"/>
    </source>
</evidence>
<dbReference type="RefSeq" id="XP_023627771.1">
    <property type="nucleotide sequence ID" value="XM_023772003.1"/>
</dbReference>
<reference evidence="1 2" key="1">
    <citation type="submission" date="2016-03" db="EMBL/GenBank/DDBJ databases">
        <authorList>
            <person name="Ploux O."/>
        </authorList>
    </citation>
    <scope>NUCLEOTIDE SEQUENCE [LARGE SCALE GENOMIC DNA]</scope>
    <source>
        <strain evidence="1 2">URUG2</strain>
    </source>
</reference>
<proteinExistence type="predicted"/>
<sequence length="104" mass="11835">MVPGTSKADDYAYAVRPKAKVEYAENDFREHTTVLESTFAIGYQQLWLFALGRFPQMSSVTTLMESDQGRPKATTRNPLLWKTFGQLVARVGFRGEQIDRNEMA</sequence>
<dbReference type="EMBL" id="FJUY01000010">
    <property type="protein sequence ID" value="CZT20882.1"/>
    <property type="molecule type" value="Genomic_DNA"/>
</dbReference>
<dbReference type="Pfam" id="PF12520">
    <property type="entry name" value="DUF3723"/>
    <property type="match status" value="1"/>
</dbReference>
<evidence type="ECO:0000313" key="2">
    <source>
        <dbReference type="Proteomes" id="UP000225277"/>
    </source>
</evidence>
<dbReference type="Proteomes" id="UP000225277">
    <property type="component" value="Unassembled WGS sequence"/>
</dbReference>
<dbReference type="OrthoDB" id="3945870at2759"/>
<organism evidence="1 2">
    <name type="scientific">Ramularia collo-cygni</name>
    <dbReference type="NCBI Taxonomy" id="112498"/>
    <lineage>
        <taxon>Eukaryota</taxon>
        <taxon>Fungi</taxon>
        <taxon>Dikarya</taxon>
        <taxon>Ascomycota</taxon>
        <taxon>Pezizomycotina</taxon>
        <taxon>Dothideomycetes</taxon>
        <taxon>Dothideomycetidae</taxon>
        <taxon>Mycosphaerellales</taxon>
        <taxon>Mycosphaerellaceae</taxon>
        <taxon>Ramularia</taxon>
    </lineage>
</organism>
<dbReference type="AlphaFoldDB" id="A0A2D3UTM7"/>
<accession>A0A2D3UTM7</accession>
<keyword evidence="2" id="KW-1185">Reference proteome</keyword>
<gene>
    <name evidence="1" type="ORF">RCC_06742</name>
</gene>
<dbReference type="GeneID" id="35601872"/>
<protein>
    <submittedName>
        <fullName evidence="1">Uncharacterized protein</fullName>
    </submittedName>
</protein>